<protein>
    <submittedName>
        <fullName evidence="1">Coiled-coil domain containing 152</fullName>
    </submittedName>
</protein>
<evidence type="ECO:0000313" key="1">
    <source>
        <dbReference type="EMBL" id="KAF6365906.1"/>
    </source>
</evidence>
<comment type="caution">
    <text evidence="1">The sequence shown here is derived from an EMBL/GenBank/DDBJ whole genome shotgun (WGS) entry which is preliminary data.</text>
</comment>
<sequence>MNQSSNGCVKKVSSVNLDKLLSDFSQIEKKMVETAGRNNILNMQLEKANCLLKGMQTNEASLKEECATLHNMVKGLQQTIEYQHNLKEREGEMEISMMKENH</sequence>
<dbReference type="AlphaFoldDB" id="A0A7J7YW80"/>
<accession>A0A7J7YW80</accession>
<organism evidence="1 2">
    <name type="scientific">Pipistrellus kuhlii</name>
    <name type="common">Kuhl's pipistrelle</name>
    <dbReference type="NCBI Taxonomy" id="59472"/>
    <lineage>
        <taxon>Eukaryota</taxon>
        <taxon>Metazoa</taxon>
        <taxon>Chordata</taxon>
        <taxon>Craniata</taxon>
        <taxon>Vertebrata</taxon>
        <taxon>Euteleostomi</taxon>
        <taxon>Mammalia</taxon>
        <taxon>Eutheria</taxon>
        <taxon>Laurasiatheria</taxon>
        <taxon>Chiroptera</taxon>
        <taxon>Yangochiroptera</taxon>
        <taxon>Vespertilionidae</taxon>
        <taxon>Pipistrellus</taxon>
    </lineage>
</organism>
<evidence type="ECO:0000313" key="2">
    <source>
        <dbReference type="Proteomes" id="UP000558488"/>
    </source>
</evidence>
<gene>
    <name evidence="1" type="ORF">mPipKuh1_002180</name>
</gene>
<keyword evidence="2" id="KW-1185">Reference proteome</keyword>
<dbReference type="PANTHER" id="PTHR35253:SF1">
    <property type="entry name" value="COILED-COIL DOMAIN-CONTAINING PROTEIN 152"/>
    <property type="match status" value="1"/>
</dbReference>
<reference evidence="1 2" key="1">
    <citation type="journal article" date="2020" name="Nature">
        <title>Six reference-quality genomes reveal evolution of bat adaptations.</title>
        <authorList>
            <person name="Jebb D."/>
            <person name="Huang Z."/>
            <person name="Pippel M."/>
            <person name="Hughes G.M."/>
            <person name="Lavrichenko K."/>
            <person name="Devanna P."/>
            <person name="Winkler S."/>
            <person name="Jermiin L.S."/>
            <person name="Skirmuntt E.C."/>
            <person name="Katzourakis A."/>
            <person name="Burkitt-Gray L."/>
            <person name="Ray D.A."/>
            <person name="Sullivan K.A.M."/>
            <person name="Roscito J.G."/>
            <person name="Kirilenko B.M."/>
            <person name="Davalos L.M."/>
            <person name="Corthals A.P."/>
            <person name="Power M.L."/>
            <person name="Jones G."/>
            <person name="Ransome R.D."/>
            <person name="Dechmann D.K.N."/>
            <person name="Locatelli A.G."/>
            <person name="Puechmaille S.J."/>
            <person name="Fedrigo O."/>
            <person name="Jarvis E.D."/>
            <person name="Hiller M."/>
            <person name="Vernes S.C."/>
            <person name="Myers E.W."/>
            <person name="Teeling E.C."/>
        </authorList>
    </citation>
    <scope>NUCLEOTIDE SEQUENCE [LARGE SCALE GENOMIC DNA]</scope>
    <source>
        <strain evidence="1">MPipKuh1</strain>
        <tissue evidence="1">Flight muscle</tissue>
    </source>
</reference>
<proteinExistence type="predicted"/>
<dbReference type="InterPro" id="IPR038827">
    <property type="entry name" value="CCDC152"/>
</dbReference>
<dbReference type="PANTHER" id="PTHR35253">
    <property type="entry name" value="COILED-COIL DOMAIN-CONTAINING PROTEIN 152"/>
    <property type="match status" value="1"/>
</dbReference>
<dbReference type="EMBL" id="JACAGB010000004">
    <property type="protein sequence ID" value="KAF6365906.1"/>
    <property type="molecule type" value="Genomic_DNA"/>
</dbReference>
<name>A0A7J7YW80_PIPKU</name>
<dbReference type="Proteomes" id="UP000558488">
    <property type="component" value="Unassembled WGS sequence"/>
</dbReference>